<feature type="domain" description="PX" evidence="6">
    <location>
        <begin position="17"/>
        <end position="128"/>
    </location>
</feature>
<dbReference type="Pfam" id="PF00787">
    <property type="entry name" value="PX"/>
    <property type="match status" value="1"/>
</dbReference>
<dbReference type="Gene3D" id="1.20.1270.60">
    <property type="entry name" value="Arfaptin homology (AH) domain/BAR domain"/>
    <property type="match status" value="1"/>
</dbReference>
<dbReference type="GO" id="GO:0006886">
    <property type="term" value="P:intracellular protein transport"/>
    <property type="evidence" value="ECO:0007669"/>
    <property type="project" value="TreeGrafter"/>
</dbReference>
<dbReference type="PROSITE" id="PS50195">
    <property type="entry name" value="PX"/>
    <property type="match status" value="1"/>
</dbReference>
<dbReference type="AlphaFoldDB" id="A0A9P0H2V0"/>
<keyword evidence="8" id="KW-1185">Reference proteome</keyword>
<comment type="subcellular location">
    <subcellularLocation>
        <location evidence="1">Membrane</location>
        <topology evidence="1">Peripheral membrane protein</topology>
        <orientation evidence="1">Cytoplasmic side</orientation>
    </subcellularLocation>
</comment>
<dbReference type="GO" id="GO:0031901">
    <property type="term" value="C:early endosome membrane"/>
    <property type="evidence" value="ECO:0007669"/>
    <property type="project" value="TreeGrafter"/>
</dbReference>
<dbReference type="Pfam" id="PF19566">
    <property type="entry name" value="Snx8_BAR_dom"/>
    <property type="match status" value="1"/>
</dbReference>
<reference evidence="7" key="1">
    <citation type="submission" date="2022-01" db="EMBL/GenBank/DDBJ databases">
        <authorList>
            <person name="King R."/>
        </authorList>
    </citation>
    <scope>NUCLEOTIDE SEQUENCE</scope>
</reference>
<evidence type="ECO:0000256" key="4">
    <source>
        <dbReference type="ARBA" id="ARBA00022927"/>
    </source>
</evidence>
<dbReference type="GO" id="GO:0034498">
    <property type="term" value="P:early endosome to Golgi transport"/>
    <property type="evidence" value="ECO:0007669"/>
    <property type="project" value="TreeGrafter"/>
</dbReference>
<sequence>MAENDSENPLVYKNIESIDDIDVGIIPEKKGLFIKHVEYVVTSKRFSSHVFRRYNDFVAFYELLLGRFPYRLIPKLPPKKVVGVFPSDSNFLENRRKGLCRWLTLVSRHPVICQDTLLSYFLTQNVHDLQSKIKEVFKNIPDEFTTSHQAARAKELVPANNSTEFASSRAQLRLIHCGVLKIKEIADHIALRSHSYSTDMDILGSALNELGTECGITNWGTGGNNNWRELRKGLGLISKEFAQLSKTAEEQARKEEDEVCERLSYLLDILSGHSELCERVERGVSYEHQNALSKMLTLKKRQIQGVLRGSDAESVATLENRMLEQESVIESVELRTAFSLYCVRMETQLVHTYLETLAHVLNSLVTVQINSHTELARVWNVIFPNVNVGLSPNKKNKM</sequence>
<dbReference type="GO" id="GO:0035091">
    <property type="term" value="F:phosphatidylinositol binding"/>
    <property type="evidence" value="ECO:0007669"/>
    <property type="project" value="InterPro"/>
</dbReference>
<dbReference type="InterPro" id="IPR045734">
    <property type="entry name" value="Snx8_BAR_dom"/>
</dbReference>
<keyword evidence="5" id="KW-0472">Membrane</keyword>
<dbReference type="PANTHER" id="PTHR46571:SF1">
    <property type="entry name" value="SORTING NEXIN-8"/>
    <property type="match status" value="1"/>
</dbReference>
<protein>
    <recommendedName>
        <fullName evidence="6">PX domain-containing protein</fullName>
    </recommendedName>
</protein>
<keyword evidence="4" id="KW-0653">Protein transport</keyword>
<dbReference type="InterPro" id="IPR001683">
    <property type="entry name" value="PX_dom"/>
</dbReference>
<organism evidence="7 8">
    <name type="scientific">Nezara viridula</name>
    <name type="common">Southern green stink bug</name>
    <name type="synonym">Cimex viridulus</name>
    <dbReference type="NCBI Taxonomy" id="85310"/>
    <lineage>
        <taxon>Eukaryota</taxon>
        <taxon>Metazoa</taxon>
        <taxon>Ecdysozoa</taxon>
        <taxon>Arthropoda</taxon>
        <taxon>Hexapoda</taxon>
        <taxon>Insecta</taxon>
        <taxon>Pterygota</taxon>
        <taxon>Neoptera</taxon>
        <taxon>Paraneoptera</taxon>
        <taxon>Hemiptera</taxon>
        <taxon>Heteroptera</taxon>
        <taxon>Panheteroptera</taxon>
        <taxon>Pentatomomorpha</taxon>
        <taxon>Pentatomoidea</taxon>
        <taxon>Pentatomidae</taxon>
        <taxon>Pentatominae</taxon>
        <taxon>Nezara</taxon>
    </lineage>
</organism>
<dbReference type="SUPFAM" id="SSF64268">
    <property type="entry name" value="PX domain"/>
    <property type="match status" value="1"/>
</dbReference>
<dbReference type="CDD" id="cd06866">
    <property type="entry name" value="PX_SNX8_Mvp1p_like"/>
    <property type="match status" value="1"/>
</dbReference>
<evidence type="ECO:0000256" key="2">
    <source>
        <dbReference type="ARBA" id="ARBA00010883"/>
    </source>
</evidence>
<evidence type="ECO:0000313" key="7">
    <source>
        <dbReference type="EMBL" id="CAH1395473.1"/>
    </source>
</evidence>
<evidence type="ECO:0000256" key="5">
    <source>
        <dbReference type="ARBA" id="ARBA00023136"/>
    </source>
</evidence>
<dbReference type="InterPro" id="IPR028662">
    <property type="entry name" value="SNX8/Mvp1"/>
</dbReference>
<dbReference type="Gene3D" id="3.30.1520.10">
    <property type="entry name" value="Phox-like domain"/>
    <property type="match status" value="1"/>
</dbReference>
<name>A0A9P0H2V0_NEZVI</name>
<dbReference type="PANTHER" id="PTHR46571">
    <property type="entry name" value="SORTING NEXIN-8"/>
    <property type="match status" value="1"/>
</dbReference>
<dbReference type="InterPro" id="IPR027267">
    <property type="entry name" value="AH/BAR_dom_sf"/>
</dbReference>
<dbReference type="EMBL" id="OV725079">
    <property type="protein sequence ID" value="CAH1395473.1"/>
    <property type="molecule type" value="Genomic_DNA"/>
</dbReference>
<evidence type="ECO:0000256" key="3">
    <source>
        <dbReference type="ARBA" id="ARBA00022448"/>
    </source>
</evidence>
<accession>A0A9P0H2V0</accession>
<comment type="similarity">
    <text evidence="2">Belongs to the sorting nexin family.</text>
</comment>
<dbReference type="Proteomes" id="UP001152798">
    <property type="component" value="Chromosome 3"/>
</dbReference>
<evidence type="ECO:0000259" key="6">
    <source>
        <dbReference type="PROSITE" id="PS50195"/>
    </source>
</evidence>
<dbReference type="OrthoDB" id="10064318at2759"/>
<dbReference type="InterPro" id="IPR035704">
    <property type="entry name" value="SNX8/Mvp1_PX"/>
</dbReference>
<dbReference type="InterPro" id="IPR036871">
    <property type="entry name" value="PX_dom_sf"/>
</dbReference>
<proteinExistence type="inferred from homology"/>
<evidence type="ECO:0000313" key="8">
    <source>
        <dbReference type="Proteomes" id="UP001152798"/>
    </source>
</evidence>
<dbReference type="GO" id="GO:0005829">
    <property type="term" value="C:cytosol"/>
    <property type="evidence" value="ECO:0007669"/>
    <property type="project" value="GOC"/>
</dbReference>
<gene>
    <name evidence="7" type="ORF">NEZAVI_LOCUS5743</name>
</gene>
<keyword evidence="3" id="KW-0813">Transport</keyword>
<dbReference type="SMART" id="SM00312">
    <property type="entry name" value="PX"/>
    <property type="match status" value="1"/>
</dbReference>
<dbReference type="CDD" id="cd07597">
    <property type="entry name" value="BAR_SNX8"/>
    <property type="match status" value="1"/>
</dbReference>
<evidence type="ECO:0000256" key="1">
    <source>
        <dbReference type="ARBA" id="ARBA00004287"/>
    </source>
</evidence>